<dbReference type="Proteomes" id="UP000636505">
    <property type="component" value="Unassembled WGS sequence"/>
</dbReference>
<dbReference type="AlphaFoldDB" id="A0A8J7AIK4"/>
<name>A0A8J7AIK4_9CYAN</name>
<dbReference type="InterPro" id="IPR052523">
    <property type="entry name" value="Trichothecene_AcTrans"/>
</dbReference>
<dbReference type="InterPro" id="IPR000182">
    <property type="entry name" value="GNAT_dom"/>
</dbReference>
<dbReference type="SUPFAM" id="SSF55729">
    <property type="entry name" value="Acyl-CoA N-acyltransferases (Nat)"/>
    <property type="match status" value="1"/>
</dbReference>
<evidence type="ECO:0000259" key="1">
    <source>
        <dbReference type="PROSITE" id="PS51186"/>
    </source>
</evidence>
<gene>
    <name evidence="2" type="ORF">IQ241_20430</name>
</gene>
<evidence type="ECO:0000313" key="2">
    <source>
        <dbReference type="EMBL" id="MBE9079634.1"/>
    </source>
</evidence>
<dbReference type="Pfam" id="PF00583">
    <property type="entry name" value="Acetyltransf_1"/>
    <property type="match status" value="1"/>
</dbReference>
<dbReference type="PANTHER" id="PTHR42791">
    <property type="entry name" value="GNAT FAMILY ACETYLTRANSFERASE"/>
    <property type="match status" value="1"/>
</dbReference>
<accession>A0A8J7AIK4</accession>
<dbReference type="RefSeq" id="WP_193910794.1">
    <property type="nucleotide sequence ID" value="NZ_JADEXG010000062.1"/>
</dbReference>
<feature type="domain" description="N-acetyltransferase" evidence="1">
    <location>
        <begin position="62"/>
        <end position="200"/>
    </location>
</feature>
<dbReference type="PANTHER" id="PTHR42791:SF1">
    <property type="entry name" value="N-ACETYLTRANSFERASE DOMAIN-CONTAINING PROTEIN"/>
    <property type="match status" value="1"/>
</dbReference>
<dbReference type="PROSITE" id="PS51186">
    <property type="entry name" value="GNAT"/>
    <property type="match status" value="1"/>
</dbReference>
<dbReference type="GO" id="GO:0016747">
    <property type="term" value="F:acyltransferase activity, transferring groups other than amino-acyl groups"/>
    <property type="evidence" value="ECO:0007669"/>
    <property type="project" value="InterPro"/>
</dbReference>
<reference evidence="2" key="1">
    <citation type="submission" date="2020-10" db="EMBL/GenBank/DDBJ databases">
        <authorList>
            <person name="Castelo-Branco R."/>
            <person name="Eusebio N."/>
            <person name="Adriana R."/>
            <person name="Vieira A."/>
            <person name="Brugerolle De Fraissinette N."/>
            <person name="Rezende De Castro R."/>
            <person name="Schneider M.P."/>
            <person name="Vasconcelos V."/>
            <person name="Leao P.N."/>
        </authorList>
    </citation>
    <scope>NUCLEOTIDE SEQUENCE</scope>
    <source>
        <strain evidence="2">LEGE 07310</strain>
    </source>
</reference>
<dbReference type="EMBL" id="JADEXG010000062">
    <property type="protein sequence ID" value="MBE9079634.1"/>
    <property type="molecule type" value="Genomic_DNA"/>
</dbReference>
<dbReference type="Gene3D" id="3.40.630.30">
    <property type="match status" value="1"/>
</dbReference>
<keyword evidence="3" id="KW-1185">Reference proteome</keyword>
<comment type="caution">
    <text evidence="2">The sequence shown here is derived from an EMBL/GenBank/DDBJ whole genome shotgun (WGS) entry which is preliminary data.</text>
</comment>
<dbReference type="CDD" id="cd04301">
    <property type="entry name" value="NAT_SF"/>
    <property type="match status" value="1"/>
</dbReference>
<organism evidence="2 3">
    <name type="scientific">Vasconcelosia minhoensis LEGE 07310</name>
    <dbReference type="NCBI Taxonomy" id="915328"/>
    <lineage>
        <taxon>Bacteria</taxon>
        <taxon>Bacillati</taxon>
        <taxon>Cyanobacteriota</taxon>
        <taxon>Cyanophyceae</taxon>
        <taxon>Nodosilineales</taxon>
        <taxon>Cymatolegaceae</taxon>
        <taxon>Vasconcelosia</taxon>
        <taxon>Vasconcelosia minhoensis</taxon>
    </lineage>
</organism>
<protein>
    <submittedName>
        <fullName evidence="2">GNAT family N-acetyltransferase</fullName>
    </submittedName>
</protein>
<evidence type="ECO:0000313" key="3">
    <source>
        <dbReference type="Proteomes" id="UP000636505"/>
    </source>
</evidence>
<proteinExistence type="predicted"/>
<dbReference type="InterPro" id="IPR016181">
    <property type="entry name" value="Acyl_CoA_acyltransferase"/>
</dbReference>
<sequence>MTTSLLQVPTAYIDRMVDSLVLAFSADPAARWLYPDAQQYLKHFPEFVRAFGGKAFEAGTAHSIGDYAGAALWLAPEVHSETYPEVNPDDQALDALLQKTVTPDLQMVNAVFEQMRQYHPKEPHWYLAVLGVEPAQQHRGYGSALLKPVLAQCDRDRQLAYLESSNPANIPFYERHGFQLIGRTQQDTSPALFPMVRHPQSI</sequence>